<proteinExistence type="predicted"/>
<protein>
    <submittedName>
        <fullName evidence="1">Uncharacterized protein</fullName>
    </submittedName>
</protein>
<evidence type="ECO:0000313" key="1">
    <source>
        <dbReference type="EMBL" id="VDN18259.1"/>
    </source>
</evidence>
<dbReference type="EMBL" id="UYRU01069000">
    <property type="protein sequence ID" value="VDN18259.1"/>
    <property type="molecule type" value="Genomic_DNA"/>
</dbReference>
<sequence>MTHFGNYGQDRLAPYILSGAFRFLLAWTHLRLKTGPPNLLAQQHLVFHRQTEAPTSLSA</sequence>
<evidence type="ECO:0000313" key="2">
    <source>
        <dbReference type="Proteomes" id="UP000281553"/>
    </source>
</evidence>
<dbReference type="Proteomes" id="UP000281553">
    <property type="component" value="Unassembled WGS sequence"/>
</dbReference>
<keyword evidence="2" id="KW-1185">Reference proteome</keyword>
<dbReference type="AlphaFoldDB" id="A0A3P7PDN9"/>
<reference evidence="1 2" key="1">
    <citation type="submission" date="2018-11" db="EMBL/GenBank/DDBJ databases">
        <authorList>
            <consortium name="Pathogen Informatics"/>
        </authorList>
    </citation>
    <scope>NUCLEOTIDE SEQUENCE [LARGE SCALE GENOMIC DNA]</scope>
</reference>
<gene>
    <name evidence="1" type="ORF">DILT_LOCUS13138</name>
</gene>
<organism evidence="1 2">
    <name type="scientific">Dibothriocephalus latus</name>
    <name type="common">Fish tapeworm</name>
    <name type="synonym">Diphyllobothrium latum</name>
    <dbReference type="NCBI Taxonomy" id="60516"/>
    <lineage>
        <taxon>Eukaryota</taxon>
        <taxon>Metazoa</taxon>
        <taxon>Spiralia</taxon>
        <taxon>Lophotrochozoa</taxon>
        <taxon>Platyhelminthes</taxon>
        <taxon>Cestoda</taxon>
        <taxon>Eucestoda</taxon>
        <taxon>Diphyllobothriidea</taxon>
        <taxon>Diphyllobothriidae</taxon>
        <taxon>Dibothriocephalus</taxon>
    </lineage>
</organism>
<feature type="non-terminal residue" evidence="1">
    <location>
        <position position="59"/>
    </location>
</feature>
<name>A0A3P7PDN9_DIBLA</name>
<dbReference type="OrthoDB" id="8958249at2759"/>
<accession>A0A3P7PDN9</accession>